<evidence type="ECO:0000256" key="4">
    <source>
        <dbReference type="ARBA" id="ARBA00022741"/>
    </source>
</evidence>
<evidence type="ECO:0000256" key="2">
    <source>
        <dbReference type="ARBA" id="ARBA00022614"/>
    </source>
</evidence>
<sequence length="1268" mass="143810">MADLVLGLAKSAVEGTLTMAKTALEEEAKLKKSVQRDLMLISDEFEVMHSVLNVAKDHVTDDVTRTLVRQVRNMALDVEDCLESGVHLDSKCNWWRYMLPTCVLPAALGADLDAAVADIELLKSRVEAMGHRNLRYSRISDSGPKPSNQAHQQAVTNATTSDIFATARDVAEKRRSQVDLVTLINKKYTRPEGDREHGDNDEVEVEEVVVEEQQIREVGNDLEAEQKEEEVPLHSFATSTADALQLRVISVLGTRNDVGMMSIRKAYDDPETCNSFRCRAWVKLMHPFNAHEFIQSLLSQFYKNHCPQQGVDVLDPTEVMGKTDHVLIVEFKKLISNHRYLVVLEDVSTMVEWETVRVYLPDKNNGSCIVVHTQQLGIASLCVGHPQRVSELERFSIDHSVSALFKEDAAGELEETVDKKKIAYEWLQQHPLVGRQKDLIWFGFRMLLVPGFVISVWGMPGVGKSFLVKHIYCNWLLNSGDDTDIKHFGWVNVPHPFNLMTMSRSLLLDLNPRSLQRWMMPTSSTLKDPVQECSEYLQKYDCVIVIDGLQSTEEWDLIKTALELGTNERQHNIFVITNEESVAKHCASYGDYCVFNVQGLVEVDHAMEILRKRIWSWDEMSTEMIETTRHILHKCGGLPKVICAAAAAVNEIWNDLDVIKGNLVSLLEANVEVIHESLEDLFTWLLSYFRSCPDFIKPCIFYLTIFPLNHAIRRRRLVRRWIAEGYARDNKESTADENGETSLSKLINVSMIQVPRITNINNAGIDTITGNPIQVPTIMVNTRMPLCQVNGFLREYIISRSMEENLVFALDGHSSKNLQRIGRHLSIDKSWDRDRNVFESIDFSRLQSLTVFGKWESFFISSKMRLLRVLDLEDVSSGVTNSDVELMVKLLPRLKFLSLRRCRDITHLPDSLGDLKQLQTLDIRGTSAVKLPKTIIRLEKLQYVRAGTMKTLDSDASMVQESAPAESPSLLTRLSMNMPRATLVTNLLSKLFLQHHLDDSGGVKVPRGIGNLSSMHTLGVINISAAGDEDVLEEIKKLTQLHKLGVSGINRNNSRKLFAVISGLAHLKSLSLQVQQLDEEDNQGGCLYGISKKTIENLQSLKLYGLQHTLPLWTKELNNLRKLSLQMTRMTQEEISVLPHRELKSLRLFMTEFSGDRLYLGGFTLKFLEISCNSSLQASITIDKNTLHGYNHVEIEVLRLRCFTTLVSGLQDIDQLNEVWLCGPSAEAHKQHYETEIDKYPVHEGLQSKPVLRLEELGSSTQYLWTSW</sequence>
<keyword evidence="13" id="KW-1185">Reference proteome</keyword>
<evidence type="ECO:0000259" key="10">
    <source>
        <dbReference type="Pfam" id="PF23559"/>
    </source>
</evidence>
<dbReference type="InterPro" id="IPR041118">
    <property type="entry name" value="Rx_N"/>
</dbReference>
<name>A0ABC9ASQ4_9POAL</name>
<evidence type="ECO:0000256" key="1">
    <source>
        <dbReference type="ARBA" id="ARBA00008894"/>
    </source>
</evidence>
<dbReference type="SUPFAM" id="SSF52540">
    <property type="entry name" value="P-loop containing nucleoside triphosphate hydrolases"/>
    <property type="match status" value="2"/>
</dbReference>
<keyword evidence="2" id="KW-0433">Leucine-rich repeat</keyword>
<evidence type="ECO:0000313" key="13">
    <source>
        <dbReference type="Proteomes" id="UP001497457"/>
    </source>
</evidence>
<evidence type="ECO:0000256" key="6">
    <source>
        <dbReference type="ARBA" id="ARBA00023054"/>
    </source>
</evidence>
<keyword evidence="6" id="KW-0175">Coiled coil</keyword>
<evidence type="ECO:0000256" key="3">
    <source>
        <dbReference type="ARBA" id="ARBA00022737"/>
    </source>
</evidence>
<feature type="domain" description="Disease resistance protein winged helix" evidence="10">
    <location>
        <begin position="705"/>
        <end position="756"/>
    </location>
</feature>
<dbReference type="PANTHER" id="PTHR23155">
    <property type="entry name" value="DISEASE RESISTANCE PROTEIN RP"/>
    <property type="match status" value="1"/>
</dbReference>
<evidence type="ECO:0000259" key="8">
    <source>
        <dbReference type="Pfam" id="PF00931"/>
    </source>
</evidence>
<feature type="domain" description="Disease resistance R13L4/SHOC-2-like LRR" evidence="11">
    <location>
        <begin position="846"/>
        <end position="952"/>
    </location>
</feature>
<dbReference type="PRINTS" id="PR00364">
    <property type="entry name" value="DISEASERSIST"/>
</dbReference>
<keyword evidence="3" id="KW-0677">Repeat</keyword>
<keyword evidence="4" id="KW-0547">Nucleotide-binding</keyword>
<dbReference type="InterPro" id="IPR044974">
    <property type="entry name" value="Disease_R_plants"/>
</dbReference>
<evidence type="ECO:0000313" key="12">
    <source>
        <dbReference type="EMBL" id="CAL4983491.1"/>
    </source>
</evidence>
<dbReference type="GO" id="GO:0006952">
    <property type="term" value="P:defense response"/>
    <property type="evidence" value="ECO:0007669"/>
    <property type="project" value="UniProtKB-KW"/>
</dbReference>
<feature type="domain" description="NB-ARC" evidence="8">
    <location>
        <begin position="453"/>
        <end position="615"/>
    </location>
</feature>
<dbReference type="Pfam" id="PF23598">
    <property type="entry name" value="LRR_14"/>
    <property type="match status" value="2"/>
</dbReference>
<dbReference type="PANTHER" id="PTHR23155:SF1135">
    <property type="entry name" value="OS08G0246300 PROTEIN"/>
    <property type="match status" value="1"/>
</dbReference>
<dbReference type="Proteomes" id="UP001497457">
    <property type="component" value="Chromosome 22rd"/>
</dbReference>
<feature type="region of interest" description="Disordered" evidence="7">
    <location>
        <begin position="138"/>
        <end position="157"/>
    </location>
</feature>
<protein>
    <submittedName>
        <fullName evidence="12">Uncharacterized protein</fullName>
    </submittedName>
</protein>
<dbReference type="EMBL" id="OZ075132">
    <property type="protein sequence ID" value="CAL4983491.1"/>
    <property type="molecule type" value="Genomic_DNA"/>
</dbReference>
<dbReference type="Pfam" id="PF00931">
    <property type="entry name" value="NB-ARC"/>
    <property type="match status" value="2"/>
</dbReference>
<dbReference type="Pfam" id="PF23559">
    <property type="entry name" value="WHD_DRP"/>
    <property type="match status" value="1"/>
</dbReference>
<dbReference type="Pfam" id="PF18052">
    <property type="entry name" value="Rx_N"/>
    <property type="match status" value="1"/>
</dbReference>
<dbReference type="InterPro" id="IPR055414">
    <property type="entry name" value="LRR_R13L4/SHOC2-like"/>
</dbReference>
<evidence type="ECO:0000256" key="7">
    <source>
        <dbReference type="SAM" id="MobiDB-lite"/>
    </source>
</evidence>
<dbReference type="InterPro" id="IPR002182">
    <property type="entry name" value="NB-ARC"/>
</dbReference>
<dbReference type="InterPro" id="IPR058922">
    <property type="entry name" value="WHD_DRP"/>
</dbReference>
<dbReference type="Gene3D" id="3.80.10.10">
    <property type="entry name" value="Ribonuclease Inhibitor"/>
    <property type="match status" value="2"/>
</dbReference>
<dbReference type="Gene3D" id="3.40.50.300">
    <property type="entry name" value="P-loop containing nucleotide triphosphate hydrolases"/>
    <property type="match status" value="2"/>
</dbReference>
<feature type="domain" description="Disease resistance N-terminal" evidence="9">
    <location>
        <begin position="13"/>
        <end position="86"/>
    </location>
</feature>
<proteinExistence type="inferred from homology"/>
<keyword evidence="5" id="KW-0611">Plant defense</keyword>
<dbReference type="InterPro" id="IPR032675">
    <property type="entry name" value="LRR_dom_sf"/>
</dbReference>
<evidence type="ECO:0000256" key="5">
    <source>
        <dbReference type="ARBA" id="ARBA00022821"/>
    </source>
</evidence>
<gene>
    <name evidence="12" type="ORF">URODEC1_LOCUS57072</name>
</gene>
<dbReference type="GO" id="GO:0000166">
    <property type="term" value="F:nucleotide binding"/>
    <property type="evidence" value="ECO:0007669"/>
    <property type="project" value="UniProtKB-KW"/>
</dbReference>
<accession>A0ABC9ASQ4</accession>
<organism evidence="12 13">
    <name type="scientific">Urochloa decumbens</name>
    <dbReference type="NCBI Taxonomy" id="240449"/>
    <lineage>
        <taxon>Eukaryota</taxon>
        <taxon>Viridiplantae</taxon>
        <taxon>Streptophyta</taxon>
        <taxon>Embryophyta</taxon>
        <taxon>Tracheophyta</taxon>
        <taxon>Spermatophyta</taxon>
        <taxon>Magnoliopsida</taxon>
        <taxon>Liliopsida</taxon>
        <taxon>Poales</taxon>
        <taxon>Poaceae</taxon>
        <taxon>PACMAD clade</taxon>
        <taxon>Panicoideae</taxon>
        <taxon>Panicodae</taxon>
        <taxon>Paniceae</taxon>
        <taxon>Melinidinae</taxon>
        <taxon>Urochloa</taxon>
    </lineage>
</organism>
<dbReference type="InterPro" id="IPR027417">
    <property type="entry name" value="P-loop_NTPase"/>
</dbReference>
<feature type="compositionally biased region" description="Polar residues" evidence="7">
    <location>
        <begin position="145"/>
        <end position="157"/>
    </location>
</feature>
<dbReference type="GO" id="GO:0051707">
    <property type="term" value="P:response to other organism"/>
    <property type="evidence" value="ECO:0007669"/>
    <property type="project" value="UniProtKB-ARBA"/>
</dbReference>
<dbReference type="Gene3D" id="1.20.5.4130">
    <property type="match status" value="1"/>
</dbReference>
<feature type="domain" description="NB-ARC" evidence="8">
    <location>
        <begin position="264"/>
        <end position="402"/>
    </location>
</feature>
<comment type="similarity">
    <text evidence="1">Belongs to the disease resistance NB-LRR family.</text>
</comment>
<evidence type="ECO:0000259" key="11">
    <source>
        <dbReference type="Pfam" id="PF23598"/>
    </source>
</evidence>
<reference evidence="12" key="1">
    <citation type="submission" date="2024-10" db="EMBL/GenBank/DDBJ databases">
        <authorList>
            <person name="Ryan C."/>
        </authorList>
    </citation>
    <scope>NUCLEOTIDE SEQUENCE [LARGE SCALE GENOMIC DNA]</scope>
</reference>
<dbReference type="SUPFAM" id="SSF52047">
    <property type="entry name" value="RNI-like"/>
    <property type="match status" value="1"/>
</dbReference>
<evidence type="ECO:0000259" key="9">
    <source>
        <dbReference type="Pfam" id="PF18052"/>
    </source>
</evidence>
<feature type="domain" description="Disease resistance R13L4/SHOC-2-like LRR" evidence="11">
    <location>
        <begin position="1001"/>
        <end position="1232"/>
    </location>
</feature>
<dbReference type="AlphaFoldDB" id="A0ABC9ASQ4"/>